<dbReference type="InterPro" id="IPR041698">
    <property type="entry name" value="Methyltransf_25"/>
</dbReference>
<protein>
    <recommendedName>
        <fullName evidence="1">Methyltransferase domain-containing protein</fullName>
    </recommendedName>
</protein>
<gene>
    <name evidence="2" type="ORF">VE96_C0001G0009</name>
</gene>
<comment type="caution">
    <text evidence="2">The sequence shown here is derived from an EMBL/GenBank/DDBJ whole genome shotgun (WGS) entry which is preliminary data.</text>
</comment>
<dbReference type="SUPFAM" id="SSF53335">
    <property type="entry name" value="S-adenosyl-L-methionine-dependent methyltransferases"/>
    <property type="match status" value="1"/>
</dbReference>
<dbReference type="Proteomes" id="UP000034752">
    <property type="component" value="Unassembled WGS sequence"/>
</dbReference>
<dbReference type="InterPro" id="IPR029063">
    <property type="entry name" value="SAM-dependent_MTases_sf"/>
</dbReference>
<name>A0A0G1KZF2_UNCK3</name>
<dbReference type="PANTHER" id="PTHR43591:SF24">
    <property type="entry name" value="2-METHOXY-6-POLYPRENYL-1,4-BENZOQUINOL METHYLASE, MITOCHONDRIAL"/>
    <property type="match status" value="1"/>
</dbReference>
<dbReference type="AlphaFoldDB" id="A0A0G1KZF2"/>
<organism evidence="2 3">
    <name type="scientific">candidate division Kazan bacterium GW2011_GWA1_44_22</name>
    <dbReference type="NCBI Taxonomy" id="1620410"/>
    <lineage>
        <taxon>Bacteria</taxon>
        <taxon>Bacteria division Kazan-3B-28</taxon>
    </lineage>
</organism>
<dbReference type="EMBL" id="LCIJ01000001">
    <property type="protein sequence ID" value="KKT53254.1"/>
    <property type="molecule type" value="Genomic_DNA"/>
</dbReference>
<dbReference type="GO" id="GO:0008168">
    <property type="term" value="F:methyltransferase activity"/>
    <property type="evidence" value="ECO:0007669"/>
    <property type="project" value="TreeGrafter"/>
</dbReference>
<proteinExistence type="predicted"/>
<dbReference type="Gene3D" id="3.40.50.150">
    <property type="entry name" value="Vaccinia Virus protein VP39"/>
    <property type="match status" value="1"/>
</dbReference>
<dbReference type="Pfam" id="PF13649">
    <property type="entry name" value="Methyltransf_25"/>
    <property type="match status" value="1"/>
</dbReference>
<evidence type="ECO:0000313" key="3">
    <source>
        <dbReference type="Proteomes" id="UP000034752"/>
    </source>
</evidence>
<sequence>METWSEYYTDEIGIDGYIRNLYGQKDFLVAITADKPAKILEVGAGTGTMSIFLSQLDTEVTTLDNDPVVLVAAEHNKQRFNGGNTLVAGDAFKLPFPDHSFDVVFHQGLLEHFSDQDIRQLLNEHLRVAPVVWLSVPNQFYPRRDKGDERLLDSATWEGILSPYRIEISKNYSRKFFPKWYLPRVHVQYMAKISSR</sequence>
<evidence type="ECO:0000259" key="1">
    <source>
        <dbReference type="Pfam" id="PF13649"/>
    </source>
</evidence>
<accession>A0A0G1KZF2</accession>
<reference evidence="2 3" key="1">
    <citation type="journal article" date="2015" name="Nature">
        <title>rRNA introns, odd ribosomes, and small enigmatic genomes across a large radiation of phyla.</title>
        <authorList>
            <person name="Brown C.T."/>
            <person name="Hug L.A."/>
            <person name="Thomas B.C."/>
            <person name="Sharon I."/>
            <person name="Castelle C.J."/>
            <person name="Singh A."/>
            <person name="Wilkins M.J."/>
            <person name="Williams K.H."/>
            <person name="Banfield J.F."/>
        </authorList>
    </citation>
    <scope>NUCLEOTIDE SEQUENCE [LARGE SCALE GENOMIC DNA]</scope>
</reference>
<feature type="domain" description="Methyltransferase" evidence="1">
    <location>
        <begin position="39"/>
        <end position="128"/>
    </location>
</feature>
<dbReference type="CDD" id="cd02440">
    <property type="entry name" value="AdoMet_MTases"/>
    <property type="match status" value="1"/>
</dbReference>
<dbReference type="PANTHER" id="PTHR43591">
    <property type="entry name" value="METHYLTRANSFERASE"/>
    <property type="match status" value="1"/>
</dbReference>
<evidence type="ECO:0000313" key="2">
    <source>
        <dbReference type="EMBL" id="KKT53254.1"/>
    </source>
</evidence>